<dbReference type="PANTHER" id="PTHR36439">
    <property type="entry name" value="BLL4334 PROTEIN"/>
    <property type="match status" value="1"/>
</dbReference>
<dbReference type="Pfam" id="PF08002">
    <property type="entry name" value="DUF1697"/>
    <property type="match status" value="1"/>
</dbReference>
<dbReference type="PIRSF" id="PIRSF008502">
    <property type="entry name" value="UCP008502"/>
    <property type="match status" value="1"/>
</dbReference>
<sequence>MQKFVILFRGINVGGHNKLPMKSLVPILEASGFKDIQYYIQTGNVILSSEDEPTTRIKKIISQHFNITPEIITLNAEDFFQALSKCPYLNNEGKLVHFYFCKNTAELAMEKIEKYQIESEQYSLINNIMYLYAPEGIGRSKFVANMESCLGTAVTGRNLNTINKINTML</sequence>
<dbReference type="RefSeq" id="WP_189379011.1">
    <property type="nucleotide sequence ID" value="NZ_BNAH01000013.1"/>
</dbReference>
<reference evidence="2" key="1">
    <citation type="journal article" date="2019" name="Int. J. Syst. Evol. Microbiol.">
        <title>The Global Catalogue of Microorganisms (GCM) 10K type strain sequencing project: providing services to taxonomists for standard genome sequencing and annotation.</title>
        <authorList>
            <consortium name="The Broad Institute Genomics Platform"/>
            <consortium name="The Broad Institute Genome Sequencing Center for Infectious Disease"/>
            <person name="Wu L."/>
            <person name="Ma J."/>
        </authorList>
    </citation>
    <scope>NUCLEOTIDE SEQUENCE [LARGE SCALE GENOMIC DNA]</scope>
    <source>
        <strain evidence="2">CGMCC 1.15922</strain>
    </source>
</reference>
<dbReference type="Proteomes" id="UP000626370">
    <property type="component" value="Unassembled WGS sequence"/>
</dbReference>
<name>A0ABQ3IYS0_9GAMM</name>
<dbReference type="Gene3D" id="3.30.70.1280">
    <property type="entry name" value="SP0830-like domains"/>
    <property type="match status" value="1"/>
</dbReference>
<accession>A0ABQ3IYS0</accession>
<organism evidence="1 2">
    <name type="scientific">Thalassotalea profundi</name>
    <dbReference type="NCBI Taxonomy" id="2036687"/>
    <lineage>
        <taxon>Bacteria</taxon>
        <taxon>Pseudomonadati</taxon>
        <taxon>Pseudomonadota</taxon>
        <taxon>Gammaproteobacteria</taxon>
        <taxon>Alteromonadales</taxon>
        <taxon>Colwelliaceae</taxon>
        <taxon>Thalassotalea</taxon>
    </lineage>
</organism>
<dbReference type="InterPro" id="IPR012545">
    <property type="entry name" value="DUF1697"/>
</dbReference>
<evidence type="ECO:0000313" key="2">
    <source>
        <dbReference type="Proteomes" id="UP000626370"/>
    </source>
</evidence>
<evidence type="ECO:0008006" key="3">
    <source>
        <dbReference type="Google" id="ProtNLM"/>
    </source>
</evidence>
<keyword evidence="2" id="KW-1185">Reference proteome</keyword>
<gene>
    <name evidence="1" type="ORF">GCM10011501_29390</name>
</gene>
<dbReference type="PANTHER" id="PTHR36439:SF1">
    <property type="entry name" value="DUF1697 DOMAIN-CONTAINING PROTEIN"/>
    <property type="match status" value="1"/>
</dbReference>
<evidence type="ECO:0000313" key="1">
    <source>
        <dbReference type="EMBL" id="GHE97995.1"/>
    </source>
</evidence>
<comment type="caution">
    <text evidence="1">The sequence shown here is derived from an EMBL/GenBank/DDBJ whole genome shotgun (WGS) entry which is preliminary data.</text>
</comment>
<dbReference type="EMBL" id="BNAH01000013">
    <property type="protein sequence ID" value="GHE97995.1"/>
    <property type="molecule type" value="Genomic_DNA"/>
</dbReference>
<proteinExistence type="predicted"/>
<dbReference type="SUPFAM" id="SSF160379">
    <property type="entry name" value="SP0830-like"/>
    <property type="match status" value="1"/>
</dbReference>
<protein>
    <recommendedName>
        <fullName evidence="3">DUF1697 domain-containing protein</fullName>
    </recommendedName>
</protein>